<keyword evidence="5 7" id="KW-0472">Membrane</keyword>
<feature type="non-terminal residue" evidence="8">
    <location>
        <position position="1"/>
    </location>
</feature>
<evidence type="ECO:0000256" key="5">
    <source>
        <dbReference type="ARBA" id="ARBA00023136"/>
    </source>
</evidence>
<dbReference type="SUPFAM" id="SSF81660">
    <property type="entry name" value="Metal cation-transporting ATPase, ATP-binding domain N"/>
    <property type="match status" value="1"/>
</dbReference>
<dbReference type="HOGENOM" id="CLU_001771_10_1_1"/>
<dbReference type="GO" id="GO:0016020">
    <property type="term" value="C:membrane"/>
    <property type="evidence" value="ECO:0007669"/>
    <property type="project" value="UniProtKB-SubCell"/>
</dbReference>
<dbReference type="InterPro" id="IPR036412">
    <property type="entry name" value="HAD-like_sf"/>
</dbReference>
<dbReference type="GO" id="GO:0005524">
    <property type="term" value="F:ATP binding"/>
    <property type="evidence" value="ECO:0007669"/>
    <property type="project" value="InterPro"/>
</dbReference>
<protein>
    <submittedName>
        <fullName evidence="8">Putative copper-exporting ATPase</fullName>
    </submittedName>
</protein>
<dbReference type="OrthoDB" id="432719at2759"/>
<evidence type="ECO:0000256" key="2">
    <source>
        <dbReference type="ARBA" id="ARBA00022692"/>
    </source>
</evidence>
<evidence type="ECO:0000256" key="7">
    <source>
        <dbReference type="SAM" id="Phobius"/>
    </source>
</evidence>
<dbReference type="SUPFAM" id="SSF56784">
    <property type="entry name" value="HAD-like"/>
    <property type="match status" value="1"/>
</dbReference>
<feature type="compositionally biased region" description="Low complexity" evidence="6">
    <location>
        <begin position="96"/>
        <end position="108"/>
    </location>
</feature>
<keyword evidence="9" id="KW-1185">Reference proteome</keyword>
<keyword evidence="4 7" id="KW-1133">Transmembrane helix</keyword>
<dbReference type="Pfam" id="PF00702">
    <property type="entry name" value="Hydrolase"/>
    <property type="match status" value="1"/>
</dbReference>
<proteinExistence type="predicted"/>
<dbReference type="PANTHER" id="PTHR43520:SF8">
    <property type="entry name" value="P-TYPE CU(+) TRANSPORTER"/>
    <property type="match status" value="1"/>
</dbReference>
<keyword evidence="2 7" id="KW-0812">Transmembrane</keyword>
<evidence type="ECO:0000256" key="4">
    <source>
        <dbReference type="ARBA" id="ARBA00022989"/>
    </source>
</evidence>
<evidence type="ECO:0000256" key="3">
    <source>
        <dbReference type="ARBA" id="ARBA00022967"/>
    </source>
</evidence>
<dbReference type="InterPro" id="IPR023214">
    <property type="entry name" value="HAD_sf"/>
</dbReference>
<dbReference type="PRINTS" id="PR00119">
    <property type="entry name" value="CATATPASE"/>
</dbReference>
<dbReference type="PANTHER" id="PTHR43520">
    <property type="entry name" value="ATP7, ISOFORM B"/>
    <property type="match status" value="1"/>
</dbReference>
<reference evidence="8 9" key="1">
    <citation type="submission" date="2013-12" db="EMBL/GenBank/DDBJ databases">
        <authorList>
            <person name="Cubeta M."/>
            <person name="Pakala S."/>
            <person name="Fedorova N."/>
            <person name="Thomas E."/>
            <person name="Dean R."/>
            <person name="Jabaji S."/>
            <person name="Neate S."/>
            <person name="Toda T."/>
            <person name="Tavantzis S."/>
            <person name="Vilgalys R."/>
            <person name="Bharathan N."/>
            <person name="Pakala S."/>
            <person name="Losada L.S."/>
            <person name="Zafar N."/>
            <person name="Nierman W."/>
        </authorList>
    </citation>
    <scope>NUCLEOTIDE SEQUENCE [LARGE SCALE GENOMIC DNA]</scope>
    <source>
        <strain evidence="8 9">123E</strain>
    </source>
</reference>
<dbReference type="AlphaFoldDB" id="A0A074RE86"/>
<dbReference type="GO" id="GO:0016887">
    <property type="term" value="F:ATP hydrolysis activity"/>
    <property type="evidence" value="ECO:0007669"/>
    <property type="project" value="InterPro"/>
</dbReference>
<organism evidence="8 9">
    <name type="scientific">Rhizoctonia solani 123E</name>
    <dbReference type="NCBI Taxonomy" id="1423351"/>
    <lineage>
        <taxon>Eukaryota</taxon>
        <taxon>Fungi</taxon>
        <taxon>Dikarya</taxon>
        <taxon>Basidiomycota</taxon>
        <taxon>Agaricomycotina</taxon>
        <taxon>Agaricomycetes</taxon>
        <taxon>Cantharellales</taxon>
        <taxon>Ceratobasidiaceae</taxon>
        <taxon>Rhizoctonia</taxon>
    </lineage>
</organism>
<evidence type="ECO:0000313" key="8">
    <source>
        <dbReference type="EMBL" id="KEP45451.1"/>
    </source>
</evidence>
<feature type="transmembrane region" description="Helical" evidence="7">
    <location>
        <begin position="414"/>
        <end position="437"/>
    </location>
</feature>
<comment type="subcellular location">
    <subcellularLocation>
        <location evidence="1">Membrane</location>
    </subcellularLocation>
</comment>
<dbReference type="GO" id="GO:0043682">
    <property type="term" value="F:P-type divalent copper transporter activity"/>
    <property type="evidence" value="ECO:0007669"/>
    <property type="project" value="TreeGrafter"/>
</dbReference>
<dbReference type="Gene3D" id="3.40.1110.10">
    <property type="entry name" value="Calcium-transporting ATPase, cytoplasmic domain N"/>
    <property type="match status" value="1"/>
</dbReference>
<evidence type="ECO:0000256" key="1">
    <source>
        <dbReference type="ARBA" id="ARBA00004370"/>
    </source>
</evidence>
<feature type="region of interest" description="Disordered" evidence="6">
    <location>
        <begin position="96"/>
        <end position="115"/>
    </location>
</feature>
<dbReference type="Proteomes" id="UP000027456">
    <property type="component" value="Unassembled WGS sequence"/>
</dbReference>
<dbReference type="GO" id="GO:0055070">
    <property type="term" value="P:copper ion homeostasis"/>
    <property type="evidence" value="ECO:0007669"/>
    <property type="project" value="TreeGrafter"/>
</dbReference>
<dbReference type="NCBIfam" id="TIGR01494">
    <property type="entry name" value="ATPase_P-type"/>
    <property type="match status" value="1"/>
</dbReference>
<accession>A0A074RE86</accession>
<feature type="transmembrane region" description="Helical" evidence="7">
    <location>
        <begin position="443"/>
        <end position="462"/>
    </location>
</feature>
<sequence>VLDSQASVPYLSGKRRGGKCGQRNKIELNHRADWYTYITSESKPASGIDVTTDGYFLRYSGLRNANAAKSRPVIYAGLAEHMHTVRCLKLFSRSSSSRLDPALPPRSSVGAKSGIPIKGGRALEASKDVLNKTMTVTESKLTLIDLVWAGNDDGLEGLVDGTSLEGFTADGQTSKRDMLSMVSVAEARSEHPLARAIAHYGKSTLGPHTEPTIESPESVTGQGVKARMTLASHVGRTLLIGNAAFISDTSLPPKLQKFTDRESAQGRSVVFASLSKLPILAVSLSDVPKPSSAPAIKALHSMGTRVCLMTGDSAPTAHAIAHEVGIPREYVWAGMSPKGKAAKITEMGKGVAMVGDGINDSPALVAASVGIALSSGTSIAVEAADIVLMRSSLLDVVAALHLSRSIFSTIRRNLVWACVYNILGIPLAMGVGLPWGVSVHPMLAGGAMAFSSVSVVGSSLLLRFWKRPYVEGEIDVEVERKQSVLGGVWENVRGWKGKSRSAGYQAVPVEMVDRV</sequence>
<evidence type="ECO:0000313" key="9">
    <source>
        <dbReference type="Proteomes" id="UP000027456"/>
    </source>
</evidence>
<dbReference type="Gene3D" id="3.40.50.1000">
    <property type="entry name" value="HAD superfamily/HAD-like"/>
    <property type="match status" value="1"/>
</dbReference>
<dbReference type="InterPro" id="IPR023299">
    <property type="entry name" value="ATPase_P-typ_cyto_dom_N"/>
</dbReference>
<keyword evidence="3" id="KW-1278">Translocase</keyword>
<evidence type="ECO:0000256" key="6">
    <source>
        <dbReference type="SAM" id="MobiDB-lite"/>
    </source>
</evidence>
<comment type="caution">
    <text evidence="8">The sequence shown here is derived from an EMBL/GenBank/DDBJ whole genome shotgun (WGS) entry which is preliminary data.</text>
</comment>
<gene>
    <name evidence="8" type="ORF">V565_271990</name>
</gene>
<dbReference type="STRING" id="1423351.A0A074RE86"/>
<dbReference type="EMBL" id="AZST01001793">
    <property type="protein sequence ID" value="KEP45451.1"/>
    <property type="molecule type" value="Genomic_DNA"/>
</dbReference>
<dbReference type="GO" id="GO:0005507">
    <property type="term" value="F:copper ion binding"/>
    <property type="evidence" value="ECO:0007669"/>
    <property type="project" value="TreeGrafter"/>
</dbReference>
<name>A0A074RE86_9AGAM</name>
<dbReference type="InterPro" id="IPR001757">
    <property type="entry name" value="P_typ_ATPase"/>
</dbReference>
<dbReference type="PRINTS" id="PR00120">
    <property type="entry name" value="HATPASE"/>
</dbReference>